<dbReference type="Pfam" id="PF02687">
    <property type="entry name" value="FtsX"/>
    <property type="match status" value="2"/>
</dbReference>
<feature type="transmembrane region" description="Helical" evidence="7">
    <location>
        <begin position="448"/>
        <end position="471"/>
    </location>
</feature>
<feature type="transmembrane region" description="Helical" evidence="7">
    <location>
        <begin position="32"/>
        <end position="51"/>
    </location>
</feature>
<feature type="domain" description="ABC3 transporter permease C-terminal" evidence="8">
    <location>
        <begin position="762"/>
        <end position="875"/>
    </location>
</feature>
<gene>
    <name evidence="9" type="ORF">RAN89_15550</name>
</gene>
<evidence type="ECO:0000256" key="5">
    <source>
        <dbReference type="ARBA" id="ARBA00022989"/>
    </source>
</evidence>
<evidence type="ECO:0000256" key="2">
    <source>
        <dbReference type="ARBA" id="ARBA00005236"/>
    </source>
</evidence>
<name>A0ABZ0AXX9_9BURK</name>
<proteinExistence type="inferred from homology"/>
<feature type="transmembrane region" description="Helical" evidence="7">
    <location>
        <begin position="852"/>
        <end position="871"/>
    </location>
</feature>
<dbReference type="Proteomes" id="UP001302257">
    <property type="component" value="Chromosome"/>
</dbReference>
<evidence type="ECO:0000313" key="9">
    <source>
        <dbReference type="EMBL" id="WNO04302.1"/>
    </source>
</evidence>
<comment type="subcellular location">
    <subcellularLocation>
        <location evidence="1">Cell membrane</location>
        <topology evidence="1">Multi-pass membrane protein</topology>
    </subcellularLocation>
</comment>
<accession>A0ABZ0AXX9</accession>
<feature type="transmembrane region" description="Helical" evidence="7">
    <location>
        <begin position="278"/>
        <end position="301"/>
    </location>
</feature>
<dbReference type="PANTHER" id="PTHR30489">
    <property type="entry name" value="LIPOPROTEIN-RELEASING SYSTEM TRANSMEMBRANE PROTEIN LOLE"/>
    <property type="match status" value="1"/>
</dbReference>
<evidence type="ECO:0000256" key="1">
    <source>
        <dbReference type="ARBA" id="ARBA00004651"/>
    </source>
</evidence>
<feature type="transmembrane region" description="Helical" evidence="7">
    <location>
        <begin position="421"/>
        <end position="442"/>
    </location>
</feature>
<evidence type="ECO:0000256" key="7">
    <source>
        <dbReference type="SAM" id="Phobius"/>
    </source>
</evidence>
<feature type="transmembrane region" description="Helical" evidence="7">
    <location>
        <begin position="498"/>
        <end position="522"/>
    </location>
</feature>
<keyword evidence="6 7" id="KW-0472">Membrane</keyword>
<evidence type="ECO:0000259" key="8">
    <source>
        <dbReference type="Pfam" id="PF02687"/>
    </source>
</evidence>
<comment type="similarity">
    <text evidence="2">Belongs to the ABC-4 integral membrane protein family. LolC/E subfamily.</text>
</comment>
<keyword evidence="10" id="KW-1185">Reference proteome</keyword>
<feature type="transmembrane region" description="Helical" evidence="7">
    <location>
        <begin position="803"/>
        <end position="832"/>
    </location>
</feature>
<keyword evidence="5 7" id="KW-1133">Transmembrane helix</keyword>
<organism evidence="9 10">
    <name type="scientific">Rhodoferax mekongensis</name>
    <dbReference type="NCBI Taxonomy" id="3068341"/>
    <lineage>
        <taxon>Bacteria</taxon>
        <taxon>Pseudomonadati</taxon>
        <taxon>Pseudomonadota</taxon>
        <taxon>Betaproteobacteria</taxon>
        <taxon>Burkholderiales</taxon>
        <taxon>Comamonadaceae</taxon>
        <taxon>Rhodoferax</taxon>
    </lineage>
</organism>
<evidence type="ECO:0000313" key="10">
    <source>
        <dbReference type="Proteomes" id="UP001302257"/>
    </source>
</evidence>
<protein>
    <submittedName>
        <fullName evidence="9">FtsX-like permease family protein</fullName>
    </submittedName>
</protein>
<dbReference type="RefSeq" id="WP_313867154.1">
    <property type="nucleotide sequence ID" value="NZ_CP132507.1"/>
</dbReference>
<dbReference type="PANTHER" id="PTHR30489:SF0">
    <property type="entry name" value="LIPOPROTEIN-RELEASING SYSTEM TRANSMEMBRANE PROTEIN LOLE"/>
    <property type="match status" value="1"/>
</dbReference>
<evidence type="ECO:0000256" key="3">
    <source>
        <dbReference type="ARBA" id="ARBA00022475"/>
    </source>
</evidence>
<feature type="domain" description="ABC3 transporter permease C-terminal" evidence="8">
    <location>
        <begin position="280"/>
        <end position="400"/>
    </location>
</feature>
<keyword evidence="3" id="KW-1003">Cell membrane</keyword>
<evidence type="ECO:0000256" key="4">
    <source>
        <dbReference type="ARBA" id="ARBA00022692"/>
    </source>
</evidence>
<feature type="transmembrane region" description="Helical" evidence="7">
    <location>
        <begin position="758"/>
        <end position="782"/>
    </location>
</feature>
<dbReference type="EMBL" id="CP132507">
    <property type="protein sequence ID" value="WNO04302.1"/>
    <property type="molecule type" value="Genomic_DNA"/>
</dbReference>
<sequence>MFQNYRRPAGPLWPLLCSFSWQELRQHPWRNAAAVVSVMLGVALAFSVHLINASALDEFSQAVRSVGGQPDLELRSANSTEGVPLELWGRLQRDPDIVLASPVLEISTYALPASPIPSTNTSAEPKRTLLRVIGIDPLQVAAMAPDLLPRPDKAEGADRLSFFAPDAVFLNPLARQSLGDDTLLLQIGLRMQAVRVAGSVAAGGAALAVMDIAAVQDLFGLGERITRVDLRLRAGVDRKALVQRLQSEADWPAGATLREPGDAVTRVSNLSRAYRVNLTVLALVALFTGGFLVFSVLALSVTRRSQQFALLAVLGLTGRQRLQLVLWEAAALGAFGSALGLLLGTALAALALRLLGGDLGGGYFSGATPALQWSPWAALVFGALGTAAALLGAWGPARLAQALPPAQTLKGLGHSQGGGSGVRWGVALLAAGGLLALLPPVWDMPLAAYLSVAALLLGGIVSLPALVGVVLNRVAPLLARQLLPLLAVERARRVRESAAVAVSGVVAALSLAVALTVMVASFRGSVMDWLDQVLPADLYLRTAISSSALDTAYLDPAFVDQASALPGVARATTQRIQNLSLDSAKPPVALIARPLRDPQSSQLNLPLVGGVAKVPQGSIAIYVSEAMVDLYGARVGEPFPALSLAFKPNQALAPAEYAQAAPFFVAGIWRDYARQSGAITLDRADYLHWTRDTRVNDMAFWLEEGASPEALQSAMRSLADRLAGTPGGEAGRLLEFGSAREIRATSLKIFDRSFAVTYWLQAVAIAIGLFGVAASFSAQVLARRKEFGLLVHLGLTRRQILRVVAMEGAAWTSLGALAGIALGLAVAVVLVHVVNPQSFHWTMELALPWGRLAALGAAVIAAGTLTAWLSGRAAAGRDAVMAVKEDW</sequence>
<dbReference type="InterPro" id="IPR003838">
    <property type="entry name" value="ABC3_permease_C"/>
</dbReference>
<reference evidence="9 10" key="1">
    <citation type="submission" date="2023-08" db="EMBL/GenBank/DDBJ databases">
        <title>Rhodoferax potami sp. nov. and Rhodoferax mekongensis sp. nov., isolated from the Mekong River in Thailand.</title>
        <authorList>
            <person name="Kitikhun S."/>
            <person name="Charoenyingcharoen P."/>
            <person name="Siriarchawattana P."/>
            <person name="Likhitrattanapisal S."/>
            <person name="Nilsakha T."/>
            <person name="Chanpet A."/>
            <person name="Rattanawaree P."/>
            <person name="Ingsriswang S."/>
        </authorList>
    </citation>
    <scope>NUCLEOTIDE SEQUENCE [LARGE SCALE GENOMIC DNA]</scope>
    <source>
        <strain evidence="9 10">TBRC 17307</strain>
    </source>
</reference>
<feature type="transmembrane region" description="Helical" evidence="7">
    <location>
        <begin position="329"/>
        <end position="356"/>
    </location>
</feature>
<feature type="transmembrane region" description="Helical" evidence="7">
    <location>
        <begin position="376"/>
        <end position="400"/>
    </location>
</feature>
<evidence type="ECO:0000256" key="6">
    <source>
        <dbReference type="ARBA" id="ARBA00023136"/>
    </source>
</evidence>
<keyword evidence="4 7" id="KW-0812">Transmembrane</keyword>
<dbReference type="InterPro" id="IPR051447">
    <property type="entry name" value="Lipoprotein-release_system"/>
</dbReference>